<dbReference type="PANTHER" id="PTHR33990:SF1">
    <property type="entry name" value="PROTEIN YJDN"/>
    <property type="match status" value="1"/>
</dbReference>
<dbReference type="RefSeq" id="WP_289453331.1">
    <property type="nucleotide sequence ID" value="NZ_JAUCGQ010000001.1"/>
</dbReference>
<accession>A0ABT7SE01</accession>
<dbReference type="Gene3D" id="3.10.180.10">
    <property type="entry name" value="2,3-Dihydroxybiphenyl 1,2-Dioxygenase, domain 1"/>
    <property type="match status" value="1"/>
</dbReference>
<gene>
    <name evidence="2" type="ORF">QRT04_02640</name>
</gene>
<comment type="caution">
    <text evidence="2">The sequence shown here is derived from an EMBL/GenBank/DDBJ whole genome shotgun (WGS) entry which is preliminary data.</text>
</comment>
<dbReference type="Proteomes" id="UP001529338">
    <property type="component" value="Unassembled WGS sequence"/>
</dbReference>
<organism evidence="2 3">
    <name type="scientific">Cellulomonas alba</name>
    <dbReference type="NCBI Taxonomy" id="3053467"/>
    <lineage>
        <taxon>Bacteria</taxon>
        <taxon>Bacillati</taxon>
        <taxon>Actinomycetota</taxon>
        <taxon>Actinomycetes</taxon>
        <taxon>Micrococcales</taxon>
        <taxon>Cellulomonadaceae</taxon>
        <taxon>Cellulomonas</taxon>
    </lineage>
</organism>
<name>A0ABT7SE01_9CELL</name>
<evidence type="ECO:0000259" key="1">
    <source>
        <dbReference type="Pfam" id="PF06983"/>
    </source>
</evidence>
<dbReference type="InterPro" id="IPR029068">
    <property type="entry name" value="Glyas_Bleomycin-R_OHBP_Dase"/>
</dbReference>
<keyword evidence="3" id="KW-1185">Reference proteome</keyword>
<dbReference type="CDD" id="cd06588">
    <property type="entry name" value="PhnB_like"/>
    <property type="match status" value="1"/>
</dbReference>
<dbReference type="SUPFAM" id="SSF54593">
    <property type="entry name" value="Glyoxalase/Bleomycin resistance protein/Dihydroxybiphenyl dioxygenase"/>
    <property type="match status" value="1"/>
</dbReference>
<sequence>MASTLNPYLNFRGQAREAMDFYQRVFGGEVQRSTFGEFGMSHDPAEAEQVMHSQLHSPGGFVLMAADVPADMPFTPGGTYSVSLSGEDEGELRGYWDGLADGATVTVPLEKAPWGDTFGMLVDRFGVSWLVNISGAAPA</sequence>
<proteinExistence type="predicted"/>
<protein>
    <submittedName>
        <fullName evidence="2">VOC family protein</fullName>
    </submittedName>
</protein>
<reference evidence="2 3" key="1">
    <citation type="submission" date="2023-06" db="EMBL/GenBank/DDBJ databases">
        <title>Cellulomonas sp. MW4 Whole genome sequence.</title>
        <authorList>
            <person name="Park S."/>
        </authorList>
    </citation>
    <scope>NUCLEOTIDE SEQUENCE [LARGE SCALE GENOMIC DNA]</scope>
    <source>
        <strain evidence="2 3">MW4</strain>
    </source>
</reference>
<dbReference type="InterPro" id="IPR028973">
    <property type="entry name" value="PhnB-like"/>
</dbReference>
<feature type="domain" description="PhnB-like" evidence="1">
    <location>
        <begin position="6"/>
        <end position="131"/>
    </location>
</feature>
<dbReference type="EMBL" id="JAUCGQ010000001">
    <property type="protein sequence ID" value="MDM7853817.1"/>
    <property type="molecule type" value="Genomic_DNA"/>
</dbReference>
<dbReference type="Pfam" id="PF06983">
    <property type="entry name" value="3-dmu-9_3-mt"/>
    <property type="match status" value="1"/>
</dbReference>
<evidence type="ECO:0000313" key="3">
    <source>
        <dbReference type="Proteomes" id="UP001529338"/>
    </source>
</evidence>
<dbReference type="PANTHER" id="PTHR33990">
    <property type="entry name" value="PROTEIN YJDN-RELATED"/>
    <property type="match status" value="1"/>
</dbReference>
<evidence type="ECO:0000313" key="2">
    <source>
        <dbReference type="EMBL" id="MDM7853817.1"/>
    </source>
</evidence>